<gene>
    <name evidence="3" type="ORF">TCM_026078</name>
</gene>
<dbReference type="Gramene" id="EOY10777">
    <property type="protein sequence ID" value="EOY10777"/>
    <property type="gene ID" value="TCM_026078"/>
</dbReference>
<feature type="region of interest" description="Disordered" evidence="1">
    <location>
        <begin position="101"/>
        <end position="122"/>
    </location>
</feature>
<dbReference type="STRING" id="3641.A0A061F280"/>
<dbReference type="AlphaFoldDB" id="A0A061F280"/>
<keyword evidence="3" id="KW-0808">Transferase</keyword>
<dbReference type="InParanoid" id="A0A061F280"/>
<dbReference type="HOGENOM" id="CLU_898369_0_0_1"/>
<dbReference type="PANTHER" id="PTHR35317">
    <property type="entry name" value="OS04G0629600 PROTEIN"/>
    <property type="match status" value="1"/>
</dbReference>
<reference evidence="3 4" key="1">
    <citation type="journal article" date="2013" name="Genome Biol.">
        <title>The genome sequence of the most widely cultivated cacao type and its use to identify candidate genes regulating pod color.</title>
        <authorList>
            <person name="Motamayor J.C."/>
            <person name="Mockaitis K."/>
            <person name="Schmutz J."/>
            <person name="Haiminen N."/>
            <person name="Iii D.L."/>
            <person name="Cornejo O."/>
            <person name="Findley S.D."/>
            <person name="Zheng P."/>
            <person name="Utro F."/>
            <person name="Royaert S."/>
            <person name="Saski C."/>
            <person name="Jenkins J."/>
            <person name="Podicheti R."/>
            <person name="Zhao M."/>
            <person name="Scheffler B.E."/>
            <person name="Stack J.C."/>
            <person name="Feltus F.A."/>
            <person name="Mustiga G.M."/>
            <person name="Amores F."/>
            <person name="Phillips W."/>
            <person name="Marelli J.P."/>
            <person name="May G.D."/>
            <person name="Shapiro H."/>
            <person name="Ma J."/>
            <person name="Bustamante C.D."/>
            <person name="Schnell R.J."/>
            <person name="Main D."/>
            <person name="Gilbert D."/>
            <person name="Parida L."/>
            <person name="Kuhn D.N."/>
        </authorList>
    </citation>
    <scope>NUCLEOTIDE SEQUENCE [LARGE SCALE GENOMIC DNA]</scope>
    <source>
        <strain evidence="4">cv. Matina 1-6</strain>
    </source>
</reference>
<evidence type="ECO:0000313" key="4">
    <source>
        <dbReference type="Proteomes" id="UP000026915"/>
    </source>
</evidence>
<dbReference type="Pfam" id="PF07727">
    <property type="entry name" value="RVT_2"/>
    <property type="match status" value="1"/>
</dbReference>
<organism evidence="3 4">
    <name type="scientific">Theobroma cacao</name>
    <name type="common">Cacao</name>
    <name type="synonym">Cocoa</name>
    <dbReference type="NCBI Taxonomy" id="3641"/>
    <lineage>
        <taxon>Eukaryota</taxon>
        <taxon>Viridiplantae</taxon>
        <taxon>Streptophyta</taxon>
        <taxon>Embryophyta</taxon>
        <taxon>Tracheophyta</taxon>
        <taxon>Spermatophyta</taxon>
        <taxon>Magnoliopsida</taxon>
        <taxon>eudicotyledons</taxon>
        <taxon>Gunneridae</taxon>
        <taxon>Pentapetalae</taxon>
        <taxon>rosids</taxon>
        <taxon>malvids</taxon>
        <taxon>Malvales</taxon>
        <taxon>Malvaceae</taxon>
        <taxon>Byttnerioideae</taxon>
        <taxon>Theobroma</taxon>
    </lineage>
</organism>
<sequence length="310" mass="35369">MKMNKDEGIQDYTDKLLKLVNQLRQLGEEVSDKRIVNKILVSILERFEAKIFSLEDLKDLTKIFVNEIINALLAQEQRIALRDENFVESALVARTKGLKVKGNSSKKNDGKGSKAEEGNKGKATNKYLSCPSCKKRNHIAKYYCKWKATVDAEMSMIIKNGTWTLVDKPVEKNVIGVKWIYRTKLNSDGSINKYKAKPVVKGYAQVYEADYMETYAPIARHNTIRMLVALVAREEWKLFHLDVKLAFLNGYLTEDIYVDQLEGYEQWNSKGYSDSDWAGSLDDSNSTGRFCFSFGSAVFAWNSKKQHVVA</sequence>
<dbReference type="Proteomes" id="UP000026915">
    <property type="component" value="Chromosome 5"/>
</dbReference>
<dbReference type="InterPro" id="IPR013103">
    <property type="entry name" value="RVT_2"/>
</dbReference>
<evidence type="ECO:0000256" key="1">
    <source>
        <dbReference type="SAM" id="MobiDB-lite"/>
    </source>
</evidence>
<accession>A0A061F280</accession>
<keyword evidence="3" id="KW-0418">Kinase</keyword>
<dbReference type="GO" id="GO:0016301">
    <property type="term" value="F:kinase activity"/>
    <property type="evidence" value="ECO:0007669"/>
    <property type="project" value="UniProtKB-KW"/>
</dbReference>
<proteinExistence type="predicted"/>
<name>A0A061F280_THECC</name>
<feature type="domain" description="Reverse transcriptase Ty1/copia-type" evidence="2">
    <location>
        <begin position="160"/>
        <end position="267"/>
    </location>
</feature>
<evidence type="ECO:0000313" key="3">
    <source>
        <dbReference type="EMBL" id="EOY10777.1"/>
    </source>
</evidence>
<keyword evidence="4" id="KW-1185">Reference proteome</keyword>
<evidence type="ECO:0000259" key="2">
    <source>
        <dbReference type="Pfam" id="PF07727"/>
    </source>
</evidence>
<feature type="compositionally biased region" description="Basic and acidic residues" evidence="1">
    <location>
        <begin position="106"/>
        <end position="120"/>
    </location>
</feature>
<protein>
    <submittedName>
        <fullName evidence="3">Cysteine-rich RLK (RECEPTOR-like protein kinase) 8</fullName>
    </submittedName>
</protein>
<dbReference type="OMA" id="HEMELRW"/>
<dbReference type="eggNOG" id="KOG0017">
    <property type="taxonomic scope" value="Eukaryota"/>
</dbReference>
<dbReference type="EMBL" id="CM001883">
    <property type="protein sequence ID" value="EOY10777.1"/>
    <property type="molecule type" value="Genomic_DNA"/>
</dbReference>
<dbReference type="Pfam" id="PF14223">
    <property type="entry name" value="Retrotran_gag_2"/>
    <property type="match status" value="1"/>
</dbReference>
<dbReference type="PANTHER" id="PTHR35317:SF31">
    <property type="entry name" value="DUF4219 DOMAIN-CONTAINING PROTEIN"/>
    <property type="match status" value="1"/>
</dbReference>